<comment type="subunit">
    <text evidence="5 14">Monomer.</text>
</comment>
<keyword evidence="9 14" id="KW-0808">Transferase</keyword>
<proteinExistence type="inferred from homology"/>
<evidence type="ECO:0000256" key="13">
    <source>
        <dbReference type="ARBA" id="ARBA00023152"/>
    </source>
</evidence>
<dbReference type="FunFam" id="3.40.50.1260:FF:000002">
    <property type="entry name" value="Phosphoglycerate kinase"/>
    <property type="match status" value="1"/>
</dbReference>
<evidence type="ECO:0000256" key="7">
    <source>
        <dbReference type="ARBA" id="ARBA00016471"/>
    </source>
</evidence>
<dbReference type="UniPathway" id="UPA00109">
    <property type="reaction ID" value="UER00185"/>
</dbReference>
<dbReference type="InterPro" id="IPR001576">
    <property type="entry name" value="Phosphoglycerate_kinase"/>
</dbReference>
<dbReference type="GO" id="GO:0005524">
    <property type="term" value="F:ATP binding"/>
    <property type="evidence" value="ECO:0007669"/>
    <property type="project" value="UniProtKB-KW"/>
</dbReference>
<dbReference type="PIRSF" id="PIRSF000724">
    <property type="entry name" value="Pgk"/>
    <property type="match status" value="1"/>
</dbReference>
<feature type="binding site" evidence="14">
    <location>
        <position position="36"/>
    </location>
    <ligand>
        <name>substrate</name>
    </ligand>
</feature>
<comment type="caution">
    <text evidence="14">Lacks conserved residue(s) required for the propagation of feature annotation.</text>
</comment>
<keyword evidence="13 14" id="KW-0324">Glycolysis</keyword>
<comment type="caution">
    <text evidence="18">The sequence shown here is derived from an EMBL/GenBank/DDBJ whole genome shotgun (WGS) entry which is preliminary data.</text>
</comment>
<evidence type="ECO:0000256" key="6">
    <source>
        <dbReference type="ARBA" id="ARBA00013061"/>
    </source>
</evidence>
<dbReference type="InterPro" id="IPR015824">
    <property type="entry name" value="Phosphoglycerate_kinase_N"/>
</dbReference>
<keyword evidence="11 14" id="KW-0418">Kinase</keyword>
<comment type="subcellular location">
    <subcellularLocation>
        <location evidence="2 14">Cytoplasm</location>
    </subcellularLocation>
</comment>
<dbReference type="SUPFAM" id="SSF53748">
    <property type="entry name" value="Phosphoglycerate kinase"/>
    <property type="match status" value="1"/>
</dbReference>
<evidence type="ECO:0000256" key="2">
    <source>
        <dbReference type="ARBA" id="ARBA00004496"/>
    </source>
</evidence>
<evidence type="ECO:0000256" key="4">
    <source>
        <dbReference type="ARBA" id="ARBA00008982"/>
    </source>
</evidence>
<evidence type="ECO:0000256" key="16">
    <source>
        <dbReference type="PIRSR" id="PIRSR000724-2"/>
    </source>
</evidence>
<evidence type="ECO:0000256" key="10">
    <source>
        <dbReference type="ARBA" id="ARBA00022741"/>
    </source>
</evidence>
<dbReference type="EC" id="2.7.2.3" evidence="6 14"/>
<dbReference type="RefSeq" id="WP_035525409.1">
    <property type="nucleotide sequence ID" value="NZ_JDSO01000217.1"/>
</dbReference>
<dbReference type="PRINTS" id="PR00477">
    <property type="entry name" value="PHGLYCKINASE"/>
</dbReference>
<feature type="binding site" evidence="15">
    <location>
        <position position="147"/>
    </location>
    <ligand>
        <name>(2R)-3-phosphoglycerate</name>
        <dbReference type="ChEBI" id="CHEBI:58272"/>
    </ligand>
</feature>
<dbReference type="AlphaFoldDB" id="A0A836YZM4"/>
<dbReference type="Gene3D" id="3.40.50.1260">
    <property type="entry name" value="Phosphoglycerate kinase, N-terminal domain"/>
    <property type="match status" value="2"/>
</dbReference>
<evidence type="ECO:0000256" key="17">
    <source>
        <dbReference type="RuleBase" id="RU000532"/>
    </source>
</evidence>
<dbReference type="GO" id="GO:0004618">
    <property type="term" value="F:phosphoglycerate kinase activity"/>
    <property type="evidence" value="ECO:0007669"/>
    <property type="project" value="UniProtKB-UniRule"/>
</dbReference>
<comment type="catalytic activity">
    <reaction evidence="1 14 17">
        <text>(2R)-3-phosphoglycerate + ATP = (2R)-3-phospho-glyceroyl phosphate + ADP</text>
        <dbReference type="Rhea" id="RHEA:14801"/>
        <dbReference type="ChEBI" id="CHEBI:30616"/>
        <dbReference type="ChEBI" id="CHEBI:57604"/>
        <dbReference type="ChEBI" id="CHEBI:58272"/>
        <dbReference type="ChEBI" id="CHEBI:456216"/>
        <dbReference type="EC" id="2.7.2.3"/>
    </reaction>
</comment>
<dbReference type="HAMAP" id="MF_00145">
    <property type="entry name" value="Phosphoglyc_kinase"/>
    <property type="match status" value="1"/>
</dbReference>
<keyword evidence="12 14" id="KW-0067">ATP-binding</keyword>
<dbReference type="PANTHER" id="PTHR11406:SF23">
    <property type="entry name" value="PHOSPHOGLYCERATE KINASE 1, CHLOROPLASTIC-RELATED"/>
    <property type="match status" value="1"/>
</dbReference>
<feature type="binding site" evidence="14 16">
    <location>
        <position position="198"/>
    </location>
    <ligand>
        <name>ATP</name>
        <dbReference type="ChEBI" id="CHEBI:30616"/>
    </ligand>
</feature>
<dbReference type="InterPro" id="IPR036043">
    <property type="entry name" value="Phosphoglycerate_kinase_sf"/>
</dbReference>
<dbReference type="GO" id="GO:0006096">
    <property type="term" value="P:glycolytic process"/>
    <property type="evidence" value="ECO:0007669"/>
    <property type="project" value="UniProtKB-UniRule"/>
</dbReference>
<comment type="pathway">
    <text evidence="3 14">Carbohydrate degradation; glycolysis; pyruvate from D-glyceraldehyde 3-phosphate: step 2/5.</text>
</comment>
<dbReference type="FunFam" id="3.40.50.1260:FF:000001">
    <property type="entry name" value="Phosphoglycerate kinase"/>
    <property type="match status" value="1"/>
</dbReference>
<dbReference type="PANTHER" id="PTHR11406">
    <property type="entry name" value="PHOSPHOGLYCERATE KINASE"/>
    <property type="match status" value="1"/>
</dbReference>
<keyword evidence="8 14" id="KW-0963">Cytoplasm</keyword>
<feature type="binding site" evidence="14 16">
    <location>
        <begin position="344"/>
        <end position="347"/>
    </location>
    <ligand>
        <name>ATP</name>
        <dbReference type="ChEBI" id="CHEBI:30616"/>
    </ligand>
</feature>
<dbReference type="EMBL" id="JDSO01000217">
    <property type="protein sequence ID" value="KDB44468.1"/>
    <property type="molecule type" value="Genomic_DNA"/>
</dbReference>
<evidence type="ECO:0000256" key="11">
    <source>
        <dbReference type="ARBA" id="ARBA00022777"/>
    </source>
</evidence>
<evidence type="ECO:0000256" key="5">
    <source>
        <dbReference type="ARBA" id="ARBA00011245"/>
    </source>
</evidence>
<sequence length="391" mass="41340">MSVKKMADLDLAGKRLFIRADLNVPVKDGKVTSDARIRATIPTLKLALQKGAKVMVTSHLGRPTEGVFEEANSLQPVVDYLNASDLGVPVRLVRDYLDGVDVKENEIVVLENVRINKGEKKNDPELAKKYAALCDVFVMDAFGTAHRAEGSTYGVAEYAPVACAGPLLAAELDALGKALKEPQRPMLAIVGGSKVSTKLTVLDSLSKIADQLIVGGGIANTFIAAEGHNVGKSLYEADLIPEAQRLSKATNIPVPVDVRVGLEFSDAAAATHKAVNEVAAEESIFDIGDKSAEELAEIIRNAKTILWNGPVGVFEFPNFRKGTEVVAQAIVDATANGAFSIAGGGDTLAAIDMFGIADKISYISTGGGAFLEFVEGKILPAVEILEKRANG</sequence>
<feature type="binding site" evidence="15">
    <location>
        <position position="114"/>
    </location>
    <ligand>
        <name>(2R)-3-phosphoglycerate</name>
        <dbReference type="ChEBI" id="CHEBI:58272"/>
    </ligand>
</feature>
<evidence type="ECO:0000256" key="14">
    <source>
        <dbReference type="HAMAP-Rule" id="MF_00145"/>
    </source>
</evidence>
<dbReference type="Pfam" id="PF00162">
    <property type="entry name" value="PGK"/>
    <property type="match status" value="1"/>
</dbReference>
<gene>
    <name evidence="14" type="primary">pgk</name>
    <name evidence="18" type="ORF">HPS10_11885</name>
</gene>
<feature type="binding site" evidence="14 15">
    <location>
        <begin position="21"/>
        <end position="23"/>
    </location>
    <ligand>
        <name>substrate</name>
    </ligand>
</feature>
<evidence type="ECO:0000256" key="12">
    <source>
        <dbReference type="ARBA" id="ARBA00022840"/>
    </source>
</evidence>
<name>A0A836YZM4_GLAPU</name>
<evidence type="ECO:0000256" key="1">
    <source>
        <dbReference type="ARBA" id="ARBA00000642"/>
    </source>
</evidence>
<reference evidence="18 19" key="1">
    <citation type="submission" date="2014-02" db="EMBL/GenBank/DDBJ databases">
        <title>Comparative genomics of Haemophilus parasuis isolated from pig lungs.</title>
        <authorList>
            <person name="Kittichotirat W."/>
            <person name="Bumgarner R.E."/>
            <person name="Lawrence P."/>
        </authorList>
    </citation>
    <scope>NUCLEOTIDE SEQUENCE [LARGE SCALE GENOMIC DNA]</scope>
    <source>
        <strain evidence="18 19">HPS10</strain>
    </source>
</reference>
<evidence type="ECO:0000256" key="8">
    <source>
        <dbReference type="ARBA" id="ARBA00022490"/>
    </source>
</evidence>
<feature type="binding site" evidence="14 16">
    <location>
        <position position="315"/>
    </location>
    <ligand>
        <name>ATP</name>
        <dbReference type="ChEBI" id="CHEBI:30616"/>
    </ligand>
</feature>
<dbReference type="GO" id="GO:0005829">
    <property type="term" value="C:cytosol"/>
    <property type="evidence" value="ECO:0007669"/>
    <property type="project" value="TreeGrafter"/>
</dbReference>
<comment type="similarity">
    <text evidence="4 14 17">Belongs to the phosphoglycerate kinase family.</text>
</comment>
<evidence type="ECO:0000256" key="15">
    <source>
        <dbReference type="PIRSR" id="PIRSR000724-1"/>
    </source>
</evidence>
<accession>A0A836YZM4</accession>
<evidence type="ECO:0000313" key="18">
    <source>
        <dbReference type="EMBL" id="KDB44468.1"/>
    </source>
</evidence>
<feature type="binding site" evidence="15">
    <location>
        <position position="36"/>
    </location>
    <ligand>
        <name>(2R)-3-phosphoglycerate</name>
        <dbReference type="ChEBI" id="CHEBI:58272"/>
    </ligand>
</feature>
<keyword evidence="10 14" id="KW-0547">Nucleotide-binding</keyword>
<dbReference type="Proteomes" id="UP000027036">
    <property type="component" value="Unassembled WGS sequence"/>
</dbReference>
<feature type="binding site" evidence="14">
    <location>
        <position position="114"/>
    </location>
    <ligand>
        <name>substrate</name>
    </ligand>
</feature>
<feature type="binding site" evidence="14 15">
    <location>
        <begin position="59"/>
        <end position="62"/>
    </location>
    <ligand>
        <name>substrate</name>
    </ligand>
</feature>
<feature type="binding site" evidence="14">
    <location>
        <position position="147"/>
    </location>
    <ligand>
        <name>substrate</name>
    </ligand>
</feature>
<dbReference type="GO" id="GO:0043531">
    <property type="term" value="F:ADP binding"/>
    <property type="evidence" value="ECO:0007669"/>
    <property type="project" value="TreeGrafter"/>
</dbReference>
<evidence type="ECO:0000256" key="9">
    <source>
        <dbReference type="ARBA" id="ARBA00022679"/>
    </source>
</evidence>
<protein>
    <recommendedName>
        <fullName evidence="7 14">Phosphoglycerate kinase</fullName>
        <ecNumber evidence="6 14">2.7.2.3</ecNumber>
    </recommendedName>
</protein>
<dbReference type="GO" id="GO:0006094">
    <property type="term" value="P:gluconeogenesis"/>
    <property type="evidence" value="ECO:0007669"/>
    <property type="project" value="TreeGrafter"/>
</dbReference>
<organism evidence="18 19">
    <name type="scientific">Glaesserella parasuis HPS10</name>
    <dbReference type="NCBI Taxonomy" id="1450514"/>
    <lineage>
        <taxon>Bacteria</taxon>
        <taxon>Pseudomonadati</taxon>
        <taxon>Pseudomonadota</taxon>
        <taxon>Gammaproteobacteria</taxon>
        <taxon>Pasteurellales</taxon>
        <taxon>Pasteurellaceae</taxon>
        <taxon>Glaesserella</taxon>
    </lineage>
</organism>
<evidence type="ECO:0000313" key="19">
    <source>
        <dbReference type="Proteomes" id="UP000027036"/>
    </source>
</evidence>
<evidence type="ECO:0000256" key="3">
    <source>
        <dbReference type="ARBA" id="ARBA00004838"/>
    </source>
</evidence>